<dbReference type="Proteomes" id="UP001211065">
    <property type="component" value="Unassembled WGS sequence"/>
</dbReference>
<dbReference type="InterPro" id="IPR018253">
    <property type="entry name" value="DnaJ_domain_CS"/>
</dbReference>
<name>A0AAD5XXA3_9FUNG</name>
<sequence>MFRFASRINYSTAIKTNDLYNILNLSRSCSKKDIKHQYYKLSKQFHPDQCTDANAKENFIKISLAYEILGDEKKKKLYDENLISHKTNYVYKPDFKTSHDSHFYKSDFNFNSSPEEFYSNQMENEKKFTGNSDNQEIRILSWCLGISSALLILKFWLRDSVLSSRQQQIKRMKHI</sequence>
<dbReference type="CDD" id="cd06257">
    <property type="entry name" value="DnaJ"/>
    <property type="match status" value="1"/>
</dbReference>
<dbReference type="InterPro" id="IPR051938">
    <property type="entry name" value="Apopto_cytoskel_mod"/>
</dbReference>
<dbReference type="PANTHER" id="PTHR44145:SF3">
    <property type="entry name" value="DNAJ HOMOLOG SUBFAMILY A MEMBER 3, MITOCHONDRIAL"/>
    <property type="match status" value="1"/>
</dbReference>
<reference evidence="3" key="1">
    <citation type="submission" date="2020-05" db="EMBL/GenBank/DDBJ databases">
        <title>Phylogenomic resolution of chytrid fungi.</title>
        <authorList>
            <person name="Stajich J.E."/>
            <person name="Amses K."/>
            <person name="Simmons R."/>
            <person name="Seto K."/>
            <person name="Myers J."/>
            <person name="Bonds A."/>
            <person name="Quandt C.A."/>
            <person name="Barry K."/>
            <person name="Liu P."/>
            <person name="Grigoriev I."/>
            <person name="Longcore J.E."/>
            <person name="James T.Y."/>
        </authorList>
    </citation>
    <scope>NUCLEOTIDE SEQUENCE</scope>
    <source>
        <strain evidence="3">JEL0476</strain>
    </source>
</reference>
<dbReference type="EMBL" id="JADGJW010000483">
    <property type="protein sequence ID" value="KAJ3216341.1"/>
    <property type="molecule type" value="Genomic_DNA"/>
</dbReference>
<keyword evidence="1" id="KW-0143">Chaperone</keyword>
<dbReference type="SMART" id="SM00271">
    <property type="entry name" value="DnaJ"/>
    <property type="match status" value="1"/>
</dbReference>
<feature type="domain" description="J" evidence="2">
    <location>
        <begin position="18"/>
        <end position="82"/>
    </location>
</feature>
<dbReference type="PROSITE" id="PS50076">
    <property type="entry name" value="DNAJ_2"/>
    <property type="match status" value="1"/>
</dbReference>
<evidence type="ECO:0000256" key="1">
    <source>
        <dbReference type="ARBA" id="ARBA00023186"/>
    </source>
</evidence>
<dbReference type="Pfam" id="PF00226">
    <property type="entry name" value="DnaJ"/>
    <property type="match status" value="1"/>
</dbReference>
<dbReference type="PANTHER" id="PTHR44145">
    <property type="entry name" value="DNAJ HOMOLOG SUBFAMILY A MEMBER 3, MITOCHONDRIAL"/>
    <property type="match status" value="1"/>
</dbReference>
<dbReference type="AlphaFoldDB" id="A0AAD5XXA3"/>
<accession>A0AAD5XXA3</accession>
<dbReference type="Gene3D" id="1.10.287.110">
    <property type="entry name" value="DnaJ domain"/>
    <property type="match status" value="1"/>
</dbReference>
<dbReference type="PROSITE" id="PS00636">
    <property type="entry name" value="DNAJ_1"/>
    <property type="match status" value="1"/>
</dbReference>
<comment type="caution">
    <text evidence="3">The sequence shown here is derived from an EMBL/GenBank/DDBJ whole genome shotgun (WGS) entry which is preliminary data.</text>
</comment>
<protein>
    <recommendedName>
        <fullName evidence="2">J domain-containing protein</fullName>
    </recommendedName>
</protein>
<keyword evidence="4" id="KW-1185">Reference proteome</keyword>
<gene>
    <name evidence="3" type="ORF">HK099_005910</name>
</gene>
<dbReference type="InterPro" id="IPR001623">
    <property type="entry name" value="DnaJ_domain"/>
</dbReference>
<dbReference type="SUPFAM" id="SSF46565">
    <property type="entry name" value="Chaperone J-domain"/>
    <property type="match status" value="1"/>
</dbReference>
<proteinExistence type="predicted"/>
<organism evidence="3 4">
    <name type="scientific">Clydaea vesicula</name>
    <dbReference type="NCBI Taxonomy" id="447962"/>
    <lineage>
        <taxon>Eukaryota</taxon>
        <taxon>Fungi</taxon>
        <taxon>Fungi incertae sedis</taxon>
        <taxon>Chytridiomycota</taxon>
        <taxon>Chytridiomycota incertae sedis</taxon>
        <taxon>Chytridiomycetes</taxon>
        <taxon>Lobulomycetales</taxon>
        <taxon>Lobulomycetaceae</taxon>
        <taxon>Clydaea</taxon>
    </lineage>
</organism>
<evidence type="ECO:0000259" key="2">
    <source>
        <dbReference type="PROSITE" id="PS50076"/>
    </source>
</evidence>
<evidence type="ECO:0000313" key="4">
    <source>
        <dbReference type="Proteomes" id="UP001211065"/>
    </source>
</evidence>
<dbReference type="InterPro" id="IPR036869">
    <property type="entry name" value="J_dom_sf"/>
</dbReference>
<evidence type="ECO:0000313" key="3">
    <source>
        <dbReference type="EMBL" id="KAJ3216341.1"/>
    </source>
</evidence>
<dbReference type="PRINTS" id="PR00625">
    <property type="entry name" value="JDOMAIN"/>
</dbReference>